<dbReference type="Gene3D" id="2.40.30.170">
    <property type="match status" value="1"/>
</dbReference>
<organism evidence="4 5">
    <name type="scientific">Pelotalea chapellei</name>
    <dbReference type="NCBI Taxonomy" id="44671"/>
    <lineage>
        <taxon>Bacteria</taxon>
        <taxon>Pseudomonadati</taxon>
        <taxon>Thermodesulfobacteriota</taxon>
        <taxon>Desulfuromonadia</taxon>
        <taxon>Geobacterales</taxon>
        <taxon>Geobacteraceae</taxon>
        <taxon>Pelotalea</taxon>
    </lineage>
</organism>
<dbReference type="Pfam" id="PF25989">
    <property type="entry name" value="YknX_C"/>
    <property type="match status" value="1"/>
</dbReference>
<dbReference type="Pfam" id="PF25917">
    <property type="entry name" value="BSH_RND"/>
    <property type="match status" value="1"/>
</dbReference>
<evidence type="ECO:0000259" key="3">
    <source>
        <dbReference type="Pfam" id="PF25989"/>
    </source>
</evidence>
<comment type="caution">
    <text evidence="4">The sequence shown here is derived from an EMBL/GenBank/DDBJ whole genome shotgun (WGS) entry which is preliminary data.</text>
</comment>
<gene>
    <name evidence="4" type="ORF">KJB30_12835</name>
</gene>
<evidence type="ECO:0000259" key="2">
    <source>
        <dbReference type="Pfam" id="PF25917"/>
    </source>
</evidence>
<dbReference type="RefSeq" id="WP_214299912.1">
    <property type="nucleotide sequence ID" value="NZ_JAHDYS010000012.1"/>
</dbReference>
<reference evidence="4 5" key="1">
    <citation type="submission" date="2021-05" db="EMBL/GenBank/DDBJ databases">
        <title>The draft genome of Geobacter chapellei DSM 13688.</title>
        <authorList>
            <person name="Xu Z."/>
            <person name="Masuda Y."/>
            <person name="Itoh H."/>
            <person name="Senoo K."/>
        </authorList>
    </citation>
    <scope>NUCLEOTIDE SEQUENCE [LARGE SCALE GENOMIC DNA]</scope>
    <source>
        <strain evidence="4 5">DSM 13688</strain>
    </source>
</reference>
<proteinExistence type="inferred from homology"/>
<accession>A0ABS5UAL6</accession>
<dbReference type="EMBL" id="JAHDYS010000012">
    <property type="protein sequence ID" value="MBT1072676.1"/>
    <property type="molecule type" value="Genomic_DNA"/>
</dbReference>
<sequence>MRTLKVVFFALLIITAPGCGKKESQSIAKNTAPQVQGATVSVLTQESLPEQVEAVGSIKARNIAIVSARISGSVTGVYVKEGDRVSRGKPLVTIEASEGGAAAAGALSGVQEAERGLDEARSRKKLADATFQRFSKLYNEQAVTRQEFEVRQMEQEVAAQGVARAEARLNQAGESAKAAGAIAGYGKVVAPVSGIVVAKQVDPGQTVFPGTPLVTIEGEDGYRLEVAAPEGLLSKVHVGDNVAVILEGGATRGRVAEVVPTVDPGSRTFLAKLDISARGLRSGSYGKALFKTGARPGVAVPTAAVVERGALTSVWVVSRDGIARLRLVKLGKSLGDRIEVLSGLSAGERIVTAGMEKVSDGARVEYGTNQ</sequence>
<evidence type="ECO:0000313" key="4">
    <source>
        <dbReference type="EMBL" id="MBT1072676.1"/>
    </source>
</evidence>
<dbReference type="PANTHER" id="PTHR30469">
    <property type="entry name" value="MULTIDRUG RESISTANCE PROTEIN MDTA"/>
    <property type="match status" value="1"/>
</dbReference>
<protein>
    <submittedName>
        <fullName evidence="4">Efflux RND transporter periplasmic adaptor subunit</fullName>
    </submittedName>
</protein>
<feature type="domain" description="YknX-like C-terminal permuted SH3-like" evidence="3">
    <location>
        <begin position="298"/>
        <end position="365"/>
    </location>
</feature>
<dbReference type="InterPro" id="IPR058637">
    <property type="entry name" value="YknX-like_C"/>
</dbReference>
<dbReference type="Gene3D" id="1.10.287.470">
    <property type="entry name" value="Helix hairpin bin"/>
    <property type="match status" value="1"/>
</dbReference>
<dbReference type="Gene3D" id="2.40.50.100">
    <property type="match status" value="1"/>
</dbReference>
<dbReference type="NCBIfam" id="TIGR01730">
    <property type="entry name" value="RND_mfp"/>
    <property type="match status" value="1"/>
</dbReference>
<name>A0ABS5UAL6_9BACT</name>
<feature type="domain" description="Multidrug resistance protein MdtA-like barrel-sandwich hybrid" evidence="2">
    <location>
        <begin position="63"/>
        <end position="212"/>
    </location>
</feature>
<dbReference type="InterPro" id="IPR006143">
    <property type="entry name" value="RND_pump_MFP"/>
</dbReference>
<evidence type="ECO:0000313" key="5">
    <source>
        <dbReference type="Proteomes" id="UP000784128"/>
    </source>
</evidence>
<dbReference type="Proteomes" id="UP000784128">
    <property type="component" value="Unassembled WGS sequence"/>
</dbReference>
<keyword evidence="5" id="KW-1185">Reference proteome</keyword>
<comment type="similarity">
    <text evidence="1">Belongs to the membrane fusion protein (MFP) (TC 8.A.1) family.</text>
</comment>
<dbReference type="PANTHER" id="PTHR30469:SF38">
    <property type="entry name" value="HLYD FAMILY SECRETION PROTEIN"/>
    <property type="match status" value="1"/>
</dbReference>
<evidence type="ECO:0000256" key="1">
    <source>
        <dbReference type="ARBA" id="ARBA00009477"/>
    </source>
</evidence>
<dbReference type="InterPro" id="IPR058625">
    <property type="entry name" value="MdtA-like_BSH"/>
</dbReference>
<dbReference type="SUPFAM" id="SSF111369">
    <property type="entry name" value="HlyD-like secretion proteins"/>
    <property type="match status" value="1"/>
</dbReference>
<dbReference type="Gene3D" id="2.40.420.20">
    <property type="match status" value="1"/>
</dbReference>